<dbReference type="EMBL" id="LN728825">
    <property type="protein sequence ID" value="CEP12899.1"/>
    <property type="molecule type" value="Genomic_DNA"/>
</dbReference>
<sequence>MERDFFSLKIKDDCPNPRIFEGKKPNSIVIRIEEAHYVDGFIFVPGYLQELRKQYPEGLVLLDRYVEKRKPDRTIVEKYIEISFANETIRKAALSKPPLKIRDQVVKARKSTYLGKKYVYRLYLKNIDLLGPPEKYEKRILDYLEKFGTVEALHLHYTEGGDWFLGEGCAIIIMSDEDKQDLFDHPTLEISIEKYPVIR</sequence>
<reference evidence="1 2" key="1">
    <citation type="submission" date="2014-09" db="EMBL/GenBank/DDBJ databases">
        <authorList>
            <person name="Ellenberger Sabrina"/>
        </authorList>
    </citation>
    <scope>NUCLEOTIDE SEQUENCE [LARGE SCALE GENOMIC DNA]</scope>
    <source>
        <strain evidence="1 2">CBS 412.66</strain>
    </source>
</reference>
<name>A0A0B7ND39_9FUNG</name>
<protein>
    <submittedName>
        <fullName evidence="1">Uncharacterized protein</fullName>
    </submittedName>
</protein>
<dbReference type="OrthoDB" id="2260360at2759"/>
<dbReference type="AlphaFoldDB" id="A0A0B7ND39"/>
<dbReference type="Proteomes" id="UP000054107">
    <property type="component" value="Unassembled WGS sequence"/>
</dbReference>
<dbReference type="STRING" id="35722.A0A0B7ND39"/>
<accession>A0A0B7ND39</accession>
<gene>
    <name evidence="1" type="primary">PARPA_06917.1 scaffold 25125</name>
</gene>
<evidence type="ECO:0000313" key="2">
    <source>
        <dbReference type="Proteomes" id="UP000054107"/>
    </source>
</evidence>
<proteinExistence type="predicted"/>
<evidence type="ECO:0000313" key="1">
    <source>
        <dbReference type="EMBL" id="CEP12899.1"/>
    </source>
</evidence>
<keyword evidence="2" id="KW-1185">Reference proteome</keyword>
<organism evidence="1 2">
    <name type="scientific">Parasitella parasitica</name>
    <dbReference type="NCBI Taxonomy" id="35722"/>
    <lineage>
        <taxon>Eukaryota</taxon>
        <taxon>Fungi</taxon>
        <taxon>Fungi incertae sedis</taxon>
        <taxon>Mucoromycota</taxon>
        <taxon>Mucoromycotina</taxon>
        <taxon>Mucoromycetes</taxon>
        <taxon>Mucorales</taxon>
        <taxon>Mucorineae</taxon>
        <taxon>Mucoraceae</taxon>
        <taxon>Parasitella</taxon>
    </lineage>
</organism>